<dbReference type="InterPro" id="IPR025363">
    <property type="entry name" value="DUF4267"/>
</dbReference>
<dbReference type="EMBL" id="KN847497">
    <property type="protein sequence ID" value="KIW13583.1"/>
    <property type="molecule type" value="Genomic_DNA"/>
</dbReference>
<accession>A0A0D2B3V6</accession>
<reference evidence="2 3" key="1">
    <citation type="submission" date="2015-01" db="EMBL/GenBank/DDBJ databases">
        <title>The Genome Sequence of Exophiala spinifera CBS89968.</title>
        <authorList>
            <consortium name="The Broad Institute Genomics Platform"/>
            <person name="Cuomo C."/>
            <person name="de Hoog S."/>
            <person name="Gorbushina A."/>
            <person name="Stielow B."/>
            <person name="Teixiera M."/>
            <person name="Abouelleil A."/>
            <person name="Chapman S.B."/>
            <person name="Priest M."/>
            <person name="Young S.K."/>
            <person name="Wortman J."/>
            <person name="Nusbaum C."/>
            <person name="Birren B."/>
        </authorList>
    </citation>
    <scope>NUCLEOTIDE SEQUENCE [LARGE SCALE GENOMIC DNA]</scope>
    <source>
        <strain evidence="2 3">CBS 89968</strain>
    </source>
</reference>
<name>A0A0D2B3V6_9EURO</name>
<protein>
    <submittedName>
        <fullName evidence="2">Uncharacterized protein</fullName>
    </submittedName>
</protein>
<gene>
    <name evidence="2" type="ORF">PV08_08772</name>
</gene>
<dbReference type="RefSeq" id="XP_016233799.1">
    <property type="nucleotide sequence ID" value="XM_016383096.1"/>
</dbReference>
<organism evidence="2 3">
    <name type="scientific">Exophiala spinifera</name>
    <dbReference type="NCBI Taxonomy" id="91928"/>
    <lineage>
        <taxon>Eukaryota</taxon>
        <taxon>Fungi</taxon>
        <taxon>Dikarya</taxon>
        <taxon>Ascomycota</taxon>
        <taxon>Pezizomycotina</taxon>
        <taxon>Eurotiomycetes</taxon>
        <taxon>Chaetothyriomycetidae</taxon>
        <taxon>Chaetothyriales</taxon>
        <taxon>Herpotrichiellaceae</taxon>
        <taxon>Exophiala</taxon>
    </lineage>
</organism>
<dbReference type="Pfam" id="PF14087">
    <property type="entry name" value="DUF4267"/>
    <property type="match status" value="1"/>
</dbReference>
<dbReference type="GeneID" id="27335855"/>
<dbReference type="OrthoDB" id="5216128at2759"/>
<dbReference type="VEuPathDB" id="FungiDB:PV08_08772"/>
<keyword evidence="1" id="KW-1133">Transmembrane helix</keyword>
<evidence type="ECO:0000313" key="2">
    <source>
        <dbReference type="EMBL" id="KIW13583.1"/>
    </source>
</evidence>
<dbReference type="Proteomes" id="UP000053328">
    <property type="component" value="Unassembled WGS sequence"/>
</dbReference>
<keyword evidence="1" id="KW-0472">Membrane</keyword>
<proteinExistence type="predicted"/>
<keyword evidence="1" id="KW-0812">Transmembrane</keyword>
<evidence type="ECO:0000313" key="3">
    <source>
        <dbReference type="Proteomes" id="UP000053328"/>
    </source>
</evidence>
<dbReference type="AlphaFoldDB" id="A0A0D2B3V6"/>
<feature type="transmembrane region" description="Helical" evidence="1">
    <location>
        <begin position="103"/>
        <end position="129"/>
    </location>
</feature>
<feature type="transmembrane region" description="Helical" evidence="1">
    <location>
        <begin position="149"/>
        <end position="167"/>
    </location>
</feature>
<sequence length="168" mass="18104">MNPLIALRHITRLATFLVALVSIAAGVRSILKPVDFATSFGFPPSRSSGWSHTSIETLEPSEEKGNVYLDQQPSHEPAYCETTTTATSHDTDPFIPVVGVRNIALGLSILVFAGLNEAHATGILLLCNLVSMAGDTILCRRKGKRGSEMSHLVATLLFAWLGGYNILQ</sequence>
<dbReference type="HOGENOM" id="CLU_1586499_0_0_1"/>
<evidence type="ECO:0000256" key="1">
    <source>
        <dbReference type="SAM" id="Phobius"/>
    </source>
</evidence>
<keyword evidence="3" id="KW-1185">Reference proteome</keyword>